<evidence type="ECO:0000313" key="11">
    <source>
        <dbReference type="EMBL" id="KAK8960546.1"/>
    </source>
</evidence>
<keyword evidence="5 11" id="KW-0762">Sugar transport</keyword>
<evidence type="ECO:0000256" key="4">
    <source>
        <dbReference type="ARBA" id="ARBA00022475"/>
    </source>
</evidence>
<organism evidence="11 12">
    <name type="scientific">Platanthera guangdongensis</name>
    <dbReference type="NCBI Taxonomy" id="2320717"/>
    <lineage>
        <taxon>Eukaryota</taxon>
        <taxon>Viridiplantae</taxon>
        <taxon>Streptophyta</taxon>
        <taxon>Embryophyta</taxon>
        <taxon>Tracheophyta</taxon>
        <taxon>Spermatophyta</taxon>
        <taxon>Magnoliopsida</taxon>
        <taxon>Liliopsida</taxon>
        <taxon>Asparagales</taxon>
        <taxon>Orchidaceae</taxon>
        <taxon>Orchidoideae</taxon>
        <taxon>Orchideae</taxon>
        <taxon>Orchidinae</taxon>
        <taxon>Platanthera</taxon>
    </lineage>
</organism>
<evidence type="ECO:0000256" key="3">
    <source>
        <dbReference type="ARBA" id="ARBA00022448"/>
    </source>
</evidence>
<keyword evidence="7" id="KW-0677">Repeat</keyword>
<dbReference type="Proteomes" id="UP001412067">
    <property type="component" value="Unassembled WGS sequence"/>
</dbReference>
<dbReference type="Pfam" id="PF03083">
    <property type="entry name" value="MtN3_slv"/>
    <property type="match status" value="1"/>
</dbReference>
<dbReference type="InterPro" id="IPR047664">
    <property type="entry name" value="SWEET"/>
</dbReference>
<protein>
    <submittedName>
        <fullName evidence="11">Bidirectional sugar transporter SWEET13</fullName>
    </submittedName>
</protein>
<comment type="subcellular location">
    <subcellularLocation>
        <location evidence="1">Cell membrane</location>
        <topology evidence="1">Multi-pass membrane protein</topology>
    </subcellularLocation>
</comment>
<evidence type="ECO:0000256" key="9">
    <source>
        <dbReference type="ARBA" id="ARBA00023136"/>
    </source>
</evidence>
<keyword evidence="6 10" id="KW-0812">Transmembrane</keyword>
<keyword evidence="8 10" id="KW-1133">Transmembrane helix</keyword>
<feature type="transmembrane region" description="Helical" evidence="10">
    <location>
        <begin position="48"/>
        <end position="67"/>
    </location>
</feature>
<evidence type="ECO:0000256" key="2">
    <source>
        <dbReference type="ARBA" id="ARBA00007809"/>
    </source>
</evidence>
<keyword evidence="3" id="KW-0813">Transport</keyword>
<evidence type="ECO:0000256" key="8">
    <source>
        <dbReference type="ARBA" id="ARBA00022989"/>
    </source>
</evidence>
<accession>A0ABR2MA75</accession>
<keyword evidence="4" id="KW-1003">Cell membrane</keyword>
<evidence type="ECO:0000256" key="1">
    <source>
        <dbReference type="ARBA" id="ARBA00004651"/>
    </source>
</evidence>
<comment type="similarity">
    <text evidence="2">Belongs to the SWEET sugar transporter family.</text>
</comment>
<name>A0ABR2MA75_9ASPA</name>
<gene>
    <name evidence="11" type="primary">SWEET13</name>
    <name evidence="11" type="ORF">KSP40_PGU012627</name>
</gene>
<dbReference type="Gene3D" id="1.20.1280.290">
    <property type="match status" value="1"/>
</dbReference>
<keyword evidence="12" id="KW-1185">Reference proteome</keyword>
<evidence type="ECO:0000256" key="7">
    <source>
        <dbReference type="ARBA" id="ARBA00022737"/>
    </source>
</evidence>
<dbReference type="InterPro" id="IPR004316">
    <property type="entry name" value="SWEET_rpt"/>
</dbReference>
<evidence type="ECO:0000256" key="5">
    <source>
        <dbReference type="ARBA" id="ARBA00022597"/>
    </source>
</evidence>
<dbReference type="PANTHER" id="PTHR10791:SF22">
    <property type="entry name" value="BIDIRECTIONAL SUGAR TRANSPORTER SWEET11"/>
    <property type="match status" value="1"/>
</dbReference>
<reference evidence="11 12" key="1">
    <citation type="journal article" date="2022" name="Nat. Plants">
        <title>Genomes of leafy and leafless Platanthera orchids illuminate the evolution of mycoheterotrophy.</title>
        <authorList>
            <person name="Li M.H."/>
            <person name="Liu K.W."/>
            <person name="Li Z."/>
            <person name="Lu H.C."/>
            <person name="Ye Q.L."/>
            <person name="Zhang D."/>
            <person name="Wang J.Y."/>
            <person name="Li Y.F."/>
            <person name="Zhong Z.M."/>
            <person name="Liu X."/>
            <person name="Yu X."/>
            <person name="Liu D.K."/>
            <person name="Tu X.D."/>
            <person name="Liu B."/>
            <person name="Hao Y."/>
            <person name="Liao X.Y."/>
            <person name="Jiang Y.T."/>
            <person name="Sun W.H."/>
            <person name="Chen J."/>
            <person name="Chen Y.Q."/>
            <person name="Ai Y."/>
            <person name="Zhai J.W."/>
            <person name="Wu S.S."/>
            <person name="Zhou Z."/>
            <person name="Hsiao Y.Y."/>
            <person name="Wu W.L."/>
            <person name="Chen Y.Y."/>
            <person name="Lin Y.F."/>
            <person name="Hsu J.L."/>
            <person name="Li C.Y."/>
            <person name="Wang Z.W."/>
            <person name="Zhao X."/>
            <person name="Zhong W.Y."/>
            <person name="Ma X.K."/>
            <person name="Ma L."/>
            <person name="Huang J."/>
            <person name="Chen G.Z."/>
            <person name="Huang M.Z."/>
            <person name="Huang L."/>
            <person name="Peng D.H."/>
            <person name="Luo Y.B."/>
            <person name="Zou S.Q."/>
            <person name="Chen S.P."/>
            <person name="Lan S."/>
            <person name="Tsai W.C."/>
            <person name="Van de Peer Y."/>
            <person name="Liu Z.J."/>
        </authorList>
    </citation>
    <scope>NUCLEOTIDE SEQUENCE [LARGE SCALE GENOMIC DNA]</scope>
    <source>
        <strain evidence="11">Lor288</strain>
    </source>
</reference>
<dbReference type="PANTHER" id="PTHR10791">
    <property type="entry name" value="RAG1-ACTIVATING PROTEIN 1"/>
    <property type="match status" value="1"/>
</dbReference>
<comment type="caution">
    <text evidence="11">The sequence shown here is derived from an EMBL/GenBank/DDBJ whole genome shotgun (WGS) entry which is preliminary data.</text>
</comment>
<dbReference type="EMBL" id="JBBWWR010000010">
    <property type="protein sequence ID" value="KAK8960546.1"/>
    <property type="molecule type" value="Genomic_DNA"/>
</dbReference>
<evidence type="ECO:0000313" key="12">
    <source>
        <dbReference type="Proteomes" id="UP001412067"/>
    </source>
</evidence>
<sequence>MLWVYYACVKSNALLLLTINFIGCVIEIGYIIMYLIYAPRTAKQFAQLPNILDLVLEILQMVLYCVYKDAKLKRVVSPINVTVVPTIVTLNAMKLPMQKKVV</sequence>
<proteinExistence type="inferred from homology"/>
<feature type="transmembrane region" description="Helical" evidence="10">
    <location>
        <begin position="12"/>
        <end position="36"/>
    </location>
</feature>
<keyword evidence="9 10" id="KW-0472">Membrane</keyword>
<evidence type="ECO:0000256" key="10">
    <source>
        <dbReference type="SAM" id="Phobius"/>
    </source>
</evidence>
<evidence type="ECO:0000256" key="6">
    <source>
        <dbReference type="ARBA" id="ARBA00022692"/>
    </source>
</evidence>